<dbReference type="CDD" id="cd00082">
    <property type="entry name" value="HisKA"/>
    <property type="match status" value="1"/>
</dbReference>
<dbReference type="Gene3D" id="3.30.565.10">
    <property type="entry name" value="Histidine kinase-like ATPase, C-terminal domain"/>
    <property type="match status" value="1"/>
</dbReference>
<evidence type="ECO:0000256" key="1">
    <source>
        <dbReference type="ARBA" id="ARBA00000085"/>
    </source>
</evidence>
<proteinExistence type="predicted"/>
<dbReference type="PROSITE" id="PS50112">
    <property type="entry name" value="PAS"/>
    <property type="match status" value="1"/>
</dbReference>
<gene>
    <name evidence="9" type="ORF">DFR50_105112</name>
</gene>
<accession>A0A366FRW0</accession>
<feature type="region of interest" description="Disordered" evidence="6">
    <location>
        <begin position="341"/>
        <end position="376"/>
    </location>
</feature>
<dbReference type="SUPFAM" id="SSF47384">
    <property type="entry name" value="Homodimeric domain of signal transducing histidine kinase"/>
    <property type="match status" value="1"/>
</dbReference>
<dbReference type="InterPro" id="IPR003594">
    <property type="entry name" value="HATPase_dom"/>
</dbReference>
<dbReference type="PROSITE" id="PS50109">
    <property type="entry name" value="HIS_KIN"/>
    <property type="match status" value="1"/>
</dbReference>
<keyword evidence="5" id="KW-0418">Kinase</keyword>
<feature type="region of interest" description="Disordered" evidence="6">
    <location>
        <begin position="130"/>
        <end position="153"/>
    </location>
</feature>
<evidence type="ECO:0000259" key="7">
    <source>
        <dbReference type="PROSITE" id="PS50109"/>
    </source>
</evidence>
<comment type="caution">
    <text evidence="9">The sequence shown here is derived from an EMBL/GenBank/DDBJ whole genome shotgun (WGS) entry which is preliminary data.</text>
</comment>
<dbReference type="Pfam" id="PF00989">
    <property type="entry name" value="PAS"/>
    <property type="match status" value="1"/>
</dbReference>
<dbReference type="NCBIfam" id="TIGR00229">
    <property type="entry name" value="sensory_box"/>
    <property type="match status" value="1"/>
</dbReference>
<reference evidence="9 10" key="1">
    <citation type="submission" date="2018-06" db="EMBL/GenBank/DDBJ databases">
        <title>Genomic Encyclopedia of Type Strains, Phase IV (KMG-IV): sequencing the most valuable type-strain genomes for metagenomic binning, comparative biology and taxonomic classification.</title>
        <authorList>
            <person name="Goeker M."/>
        </authorList>
    </citation>
    <scope>NUCLEOTIDE SEQUENCE [LARGE SCALE GENOMIC DNA]</scope>
    <source>
        <strain evidence="9 10">DSM 24875</strain>
    </source>
</reference>
<dbReference type="AlphaFoldDB" id="A0A366FRW0"/>
<dbReference type="Gene3D" id="1.10.287.130">
    <property type="match status" value="1"/>
</dbReference>
<sequence>MNLPPSKGPAESAATPEASEALLAAAARSAAGTPLAFIDPQGRCVAITAPGRTRLGAADIAAFQGRFLAGNGPGARRLRHLAATLPADQAPRLERIRWFEGSRATSLNVRCVRVATSDGQSYLMLATEDGAAPTAPTPASDEPERAPPVAPAAARRPSRFLWTVDADGRFGAPDPALVATLGAAAPQGGERVEAACLRAAVADGAALVAAIGKRETFAGVTVLWDGGDGAHAVPLTFSAAPLFDSARGFAAFKGFGAIGAPVEAARPTATATEDAQPDSAQAEPLDAPARPLDEETAAAFAVDRPADDAEAPPSQPPEPAAPPEAAVPLERTAEIYVLRHGSAAPPAPSKIVPIRPGAFDASRPHDPGDDGDGGVELSKAEREAFREIARALVGRAPVSRHDAPPLPAAPSREAAPLPIESAGPAVPAPDAAAERPRPADFDTAPVLRNTLALLDRLPLGVLVARDAQPLYVNLTLLGLLGYPDVERFEAAAGLSAMFQGGVRPALPDADDGLFSIFTANGEALAVEGRAQAIVWDGAPATLIMLRPAAGAGRAAARAGGEPEAVANDLAEMLALATDGAVVLDSAGRIQSFNASAQKLFGFSEHEVAGESVLMLLAPQSHPAATARLESLSRLDEDASGEPRLAVVGRDRDGASLALGLTLARVGPSEAPYYCALFRNMRPERDAERRLAAARDAALAASAAKTDFLAHVSHEIRTPLHAILGFAEVMMEERFGPIGNDRYRDYLKDIHASGRHIMSLADDLLDLSKIESGKLELAFAPVDANSLIRECVSLMQPQASRERIIMRLSLFDRLPRVIVDERSLRQIMLNLMSNAVKYNEPGGQVIVSTALDAAGQAVIRVRDTGVGMNESEVGVALEPFGQVGRGARKGGVGLGLPLTKALVEANKAEFSIKSRRDHGTLVEICFPLVQAAQ</sequence>
<evidence type="ECO:0000256" key="2">
    <source>
        <dbReference type="ARBA" id="ARBA00012438"/>
    </source>
</evidence>
<dbReference type="SUPFAM" id="SSF55874">
    <property type="entry name" value="ATPase domain of HSP90 chaperone/DNA topoisomerase II/histidine kinase"/>
    <property type="match status" value="1"/>
</dbReference>
<feature type="domain" description="Histidine kinase" evidence="7">
    <location>
        <begin position="710"/>
        <end position="929"/>
    </location>
</feature>
<keyword evidence="10" id="KW-1185">Reference proteome</keyword>
<dbReference type="PANTHER" id="PTHR43047">
    <property type="entry name" value="TWO-COMPONENT HISTIDINE PROTEIN KINASE"/>
    <property type="match status" value="1"/>
</dbReference>
<organism evidence="9 10">
    <name type="scientific">Roseiarcus fermentans</name>
    <dbReference type="NCBI Taxonomy" id="1473586"/>
    <lineage>
        <taxon>Bacteria</taxon>
        <taxon>Pseudomonadati</taxon>
        <taxon>Pseudomonadota</taxon>
        <taxon>Alphaproteobacteria</taxon>
        <taxon>Hyphomicrobiales</taxon>
        <taxon>Roseiarcaceae</taxon>
        <taxon>Roseiarcus</taxon>
    </lineage>
</organism>
<dbReference type="PRINTS" id="PR00344">
    <property type="entry name" value="BCTRLSENSOR"/>
</dbReference>
<dbReference type="EMBL" id="QNRK01000005">
    <property type="protein sequence ID" value="RBP16469.1"/>
    <property type="molecule type" value="Genomic_DNA"/>
</dbReference>
<dbReference type="InterPro" id="IPR036890">
    <property type="entry name" value="HATPase_C_sf"/>
</dbReference>
<protein>
    <recommendedName>
        <fullName evidence="2">histidine kinase</fullName>
        <ecNumber evidence="2">2.7.13.3</ecNumber>
    </recommendedName>
</protein>
<comment type="catalytic activity">
    <reaction evidence="1">
        <text>ATP + protein L-histidine = ADP + protein N-phospho-L-histidine.</text>
        <dbReference type="EC" id="2.7.13.3"/>
    </reaction>
</comment>
<dbReference type="InterPro" id="IPR035965">
    <property type="entry name" value="PAS-like_dom_sf"/>
</dbReference>
<dbReference type="InterPro" id="IPR005467">
    <property type="entry name" value="His_kinase_dom"/>
</dbReference>
<dbReference type="CDD" id="cd00130">
    <property type="entry name" value="PAS"/>
    <property type="match status" value="1"/>
</dbReference>
<dbReference type="SMART" id="SM00387">
    <property type="entry name" value="HATPase_c"/>
    <property type="match status" value="1"/>
</dbReference>
<keyword evidence="4" id="KW-0808">Transferase</keyword>
<evidence type="ECO:0000313" key="9">
    <source>
        <dbReference type="EMBL" id="RBP16469.1"/>
    </source>
</evidence>
<name>A0A366FRW0_9HYPH</name>
<dbReference type="GO" id="GO:0009927">
    <property type="term" value="F:histidine phosphotransfer kinase activity"/>
    <property type="evidence" value="ECO:0007669"/>
    <property type="project" value="TreeGrafter"/>
</dbReference>
<dbReference type="InterPro" id="IPR004358">
    <property type="entry name" value="Sig_transdc_His_kin-like_C"/>
</dbReference>
<feature type="compositionally biased region" description="Pro residues" evidence="6">
    <location>
        <begin position="313"/>
        <end position="322"/>
    </location>
</feature>
<dbReference type="SUPFAM" id="SSF55785">
    <property type="entry name" value="PYP-like sensor domain (PAS domain)"/>
    <property type="match status" value="1"/>
</dbReference>
<dbReference type="PANTHER" id="PTHR43047:SF72">
    <property type="entry name" value="OSMOSENSING HISTIDINE PROTEIN KINASE SLN1"/>
    <property type="match status" value="1"/>
</dbReference>
<feature type="region of interest" description="Disordered" evidence="6">
    <location>
        <begin position="396"/>
        <end position="439"/>
    </location>
</feature>
<keyword evidence="3" id="KW-0597">Phosphoprotein</keyword>
<dbReference type="GO" id="GO:0006355">
    <property type="term" value="P:regulation of DNA-templated transcription"/>
    <property type="evidence" value="ECO:0007669"/>
    <property type="project" value="InterPro"/>
</dbReference>
<evidence type="ECO:0000256" key="3">
    <source>
        <dbReference type="ARBA" id="ARBA00022553"/>
    </source>
</evidence>
<feature type="domain" description="PAS" evidence="8">
    <location>
        <begin position="565"/>
        <end position="635"/>
    </location>
</feature>
<dbReference type="GO" id="GO:0000155">
    <property type="term" value="F:phosphorelay sensor kinase activity"/>
    <property type="evidence" value="ECO:0007669"/>
    <property type="project" value="InterPro"/>
</dbReference>
<dbReference type="SMART" id="SM00091">
    <property type="entry name" value="PAS"/>
    <property type="match status" value="1"/>
</dbReference>
<dbReference type="RefSeq" id="WP_113888266.1">
    <property type="nucleotide sequence ID" value="NZ_QNRK01000005.1"/>
</dbReference>
<dbReference type="InterPro" id="IPR013767">
    <property type="entry name" value="PAS_fold"/>
</dbReference>
<feature type="region of interest" description="Disordered" evidence="6">
    <location>
        <begin position="266"/>
        <end position="288"/>
    </location>
</feature>
<dbReference type="SMART" id="SM00388">
    <property type="entry name" value="HisKA"/>
    <property type="match status" value="1"/>
</dbReference>
<evidence type="ECO:0000259" key="8">
    <source>
        <dbReference type="PROSITE" id="PS50112"/>
    </source>
</evidence>
<feature type="compositionally biased region" description="Low complexity" evidence="6">
    <location>
        <begin position="422"/>
        <end position="431"/>
    </location>
</feature>
<dbReference type="GO" id="GO:0005886">
    <property type="term" value="C:plasma membrane"/>
    <property type="evidence" value="ECO:0007669"/>
    <property type="project" value="TreeGrafter"/>
</dbReference>
<dbReference type="Proteomes" id="UP000253529">
    <property type="component" value="Unassembled WGS sequence"/>
</dbReference>
<evidence type="ECO:0000256" key="5">
    <source>
        <dbReference type="ARBA" id="ARBA00022777"/>
    </source>
</evidence>
<dbReference type="InterPro" id="IPR000014">
    <property type="entry name" value="PAS"/>
</dbReference>
<dbReference type="Pfam" id="PF00512">
    <property type="entry name" value="HisKA"/>
    <property type="match status" value="1"/>
</dbReference>
<dbReference type="OrthoDB" id="9801651at2"/>
<dbReference type="InterPro" id="IPR036097">
    <property type="entry name" value="HisK_dim/P_sf"/>
</dbReference>
<evidence type="ECO:0000313" key="10">
    <source>
        <dbReference type="Proteomes" id="UP000253529"/>
    </source>
</evidence>
<dbReference type="InterPro" id="IPR003661">
    <property type="entry name" value="HisK_dim/P_dom"/>
</dbReference>
<evidence type="ECO:0000256" key="4">
    <source>
        <dbReference type="ARBA" id="ARBA00022679"/>
    </source>
</evidence>
<evidence type="ECO:0000256" key="6">
    <source>
        <dbReference type="SAM" id="MobiDB-lite"/>
    </source>
</evidence>
<dbReference type="Gene3D" id="3.30.450.20">
    <property type="entry name" value="PAS domain"/>
    <property type="match status" value="1"/>
</dbReference>
<feature type="region of interest" description="Disordered" evidence="6">
    <location>
        <begin position="304"/>
        <end position="325"/>
    </location>
</feature>
<dbReference type="EC" id="2.7.13.3" evidence="2"/>
<dbReference type="Pfam" id="PF02518">
    <property type="entry name" value="HATPase_c"/>
    <property type="match status" value="1"/>
</dbReference>